<reference evidence="2 3" key="1">
    <citation type="submission" date="2020-03" db="EMBL/GenBank/DDBJ databases">
        <title>Two novel Motilibacter sp.</title>
        <authorList>
            <person name="Liu S."/>
        </authorList>
    </citation>
    <scope>NUCLEOTIDE SEQUENCE [LARGE SCALE GENOMIC DNA]</scope>
    <source>
        <strain evidence="2 3">E257</strain>
    </source>
</reference>
<name>A0ABX0H2W8_9ACTN</name>
<feature type="non-terminal residue" evidence="2">
    <location>
        <position position="1"/>
    </location>
</feature>
<organism evidence="2 3">
    <name type="scientific">Motilibacter deserti</name>
    <dbReference type="NCBI Taxonomy" id="2714956"/>
    <lineage>
        <taxon>Bacteria</taxon>
        <taxon>Bacillati</taxon>
        <taxon>Actinomycetota</taxon>
        <taxon>Actinomycetes</taxon>
        <taxon>Motilibacterales</taxon>
        <taxon>Motilibacteraceae</taxon>
        <taxon>Motilibacter</taxon>
    </lineage>
</organism>
<accession>A0ABX0H2W8</accession>
<dbReference type="EMBL" id="JAANNP010000097">
    <property type="protein sequence ID" value="NHC16130.1"/>
    <property type="molecule type" value="Genomic_DNA"/>
</dbReference>
<feature type="region of interest" description="Disordered" evidence="1">
    <location>
        <begin position="1"/>
        <end position="130"/>
    </location>
</feature>
<feature type="compositionally biased region" description="Acidic residues" evidence="1">
    <location>
        <begin position="109"/>
        <end position="120"/>
    </location>
</feature>
<gene>
    <name evidence="2" type="ORF">G9H71_20290</name>
</gene>
<evidence type="ECO:0000313" key="2">
    <source>
        <dbReference type="EMBL" id="NHC16130.1"/>
    </source>
</evidence>
<evidence type="ECO:0000256" key="1">
    <source>
        <dbReference type="SAM" id="MobiDB-lite"/>
    </source>
</evidence>
<comment type="caution">
    <text evidence="2">The sequence shown here is derived from an EMBL/GenBank/DDBJ whole genome shotgun (WGS) entry which is preliminary data.</text>
</comment>
<feature type="compositionally biased region" description="Basic and acidic residues" evidence="1">
    <location>
        <begin position="77"/>
        <end position="96"/>
    </location>
</feature>
<protein>
    <submittedName>
        <fullName evidence="2">Uncharacterized protein</fullName>
    </submittedName>
</protein>
<dbReference type="Proteomes" id="UP000800981">
    <property type="component" value="Unassembled WGS sequence"/>
</dbReference>
<keyword evidence="3" id="KW-1185">Reference proteome</keyword>
<sequence>RREREAAARAQREAEEAAARADREARESAARAEREAREDARSREAAGRESARRDRTPSDDTATTVLPVISPDAVATRAHERPRPAELARLPDDATRELSLADELFSMSPDDDEDEVDEPDEGRPHGWFSR</sequence>
<proteinExistence type="predicted"/>
<feature type="compositionally biased region" description="Basic and acidic residues" evidence="1">
    <location>
        <begin position="1"/>
        <end position="58"/>
    </location>
</feature>
<evidence type="ECO:0000313" key="3">
    <source>
        <dbReference type="Proteomes" id="UP000800981"/>
    </source>
</evidence>